<organism evidence="13">
    <name type="scientific">Sesamum calycinum</name>
    <dbReference type="NCBI Taxonomy" id="2727403"/>
    <lineage>
        <taxon>Eukaryota</taxon>
        <taxon>Viridiplantae</taxon>
        <taxon>Streptophyta</taxon>
        <taxon>Embryophyta</taxon>
        <taxon>Tracheophyta</taxon>
        <taxon>Spermatophyta</taxon>
        <taxon>Magnoliopsida</taxon>
        <taxon>eudicotyledons</taxon>
        <taxon>Gunneridae</taxon>
        <taxon>Pentapetalae</taxon>
        <taxon>asterids</taxon>
        <taxon>lamiids</taxon>
        <taxon>Lamiales</taxon>
        <taxon>Pedaliaceae</taxon>
        <taxon>Sesamum</taxon>
    </lineage>
</organism>
<proteinExistence type="inferred from homology"/>
<dbReference type="GO" id="GO:0006122">
    <property type="term" value="P:mitochondrial electron transport, ubiquinol to cytochrome c"/>
    <property type="evidence" value="ECO:0007669"/>
    <property type="project" value="InterPro"/>
</dbReference>
<evidence type="ECO:0000256" key="5">
    <source>
        <dbReference type="ARBA" id="ARBA00022792"/>
    </source>
</evidence>
<comment type="similarity">
    <text evidence="2">Belongs to the UQCRH/QCR6 family.</text>
</comment>
<comment type="caution">
    <text evidence="13">The sequence shown here is derived from an EMBL/GenBank/DDBJ whole genome shotgun (WGS) entry which is preliminary data.</text>
</comment>
<evidence type="ECO:0000256" key="4">
    <source>
        <dbReference type="ARBA" id="ARBA00022660"/>
    </source>
</evidence>
<accession>A0AAW2PPR0</accession>
<dbReference type="InterPro" id="IPR023184">
    <property type="entry name" value="Ubol_cytC_Rdtase_hinge_dom"/>
</dbReference>
<sequence>MTEHYCSSGQVAYSDVDMGKLTRYTHVDTLNISNHTRYLACAKRIQGDESGHKHCTGQYFDYWRCVDKCVATKLFSYLNLLAVVSPRMQISVTNSPKSSDSQFALFVHHGNHQTKQQKPQIDNMKQILPRNDDVECQSPQELDAVQVVHDYSKRAQWLRAAVLGRE</sequence>
<keyword evidence="8" id="KW-0472">Membrane</keyword>
<keyword evidence="9" id="KW-1015">Disulfide bond</keyword>
<dbReference type="EMBL" id="JACGWM010000008">
    <property type="protein sequence ID" value="KAL0357115.1"/>
    <property type="molecule type" value="Genomic_DNA"/>
</dbReference>
<evidence type="ECO:0000256" key="9">
    <source>
        <dbReference type="ARBA" id="ARBA00023157"/>
    </source>
</evidence>
<keyword evidence="4" id="KW-0679">Respiratory chain</keyword>
<evidence type="ECO:0000256" key="3">
    <source>
        <dbReference type="ARBA" id="ARBA00022448"/>
    </source>
</evidence>
<reference evidence="13" key="2">
    <citation type="journal article" date="2024" name="Plant">
        <title>Genomic evolution and insights into agronomic trait innovations of Sesamum species.</title>
        <authorList>
            <person name="Miao H."/>
            <person name="Wang L."/>
            <person name="Qu L."/>
            <person name="Liu H."/>
            <person name="Sun Y."/>
            <person name="Le M."/>
            <person name="Wang Q."/>
            <person name="Wei S."/>
            <person name="Zheng Y."/>
            <person name="Lin W."/>
            <person name="Duan Y."/>
            <person name="Cao H."/>
            <person name="Xiong S."/>
            <person name="Wang X."/>
            <person name="Wei L."/>
            <person name="Li C."/>
            <person name="Ma Q."/>
            <person name="Ju M."/>
            <person name="Zhao R."/>
            <person name="Li G."/>
            <person name="Mu C."/>
            <person name="Tian Q."/>
            <person name="Mei H."/>
            <person name="Zhang T."/>
            <person name="Gao T."/>
            <person name="Zhang H."/>
        </authorList>
    </citation>
    <scope>NUCLEOTIDE SEQUENCE</scope>
    <source>
        <strain evidence="13">KEN8</strain>
    </source>
</reference>
<evidence type="ECO:0000256" key="8">
    <source>
        <dbReference type="ARBA" id="ARBA00023136"/>
    </source>
</evidence>
<gene>
    <name evidence="13" type="ORF">Scaly_1397200</name>
</gene>
<reference evidence="13" key="1">
    <citation type="submission" date="2020-06" db="EMBL/GenBank/DDBJ databases">
        <authorList>
            <person name="Li T."/>
            <person name="Hu X."/>
            <person name="Zhang T."/>
            <person name="Song X."/>
            <person name="Zhang H."/>
            <person name="Dai N."/>
            <person name="Sheng W."/>
            <person name="Hou X."/>
            <person name="Wei L."/>
        </authorList>
    </citation>
    <scope>NUCLEOTIDE SEQUENCE</scope>
    <source>
        <strain evidence="13">KEN8</strain>
        <tissue evidence="13">Leaf</tissue>
    </source>
</reference>
<evidence type="ECO:0000256" key="11">
    <source>
        <dbReference type="ARBA" id="ARBA00076110"/>
    </source>
</evidence>
<dbReference type="PANTHER" id="PTHR15336">
    <property type="entry name" value="UBIQUINOL-CYTOCHROME C REDUCTASE COMPLEX 7.8 KDA PROTEIN"/>
    <property type="match status" value="1"/>
</dbReference>
<evidence type="ECO:0000256" key="1">
    <source>
        <dbReference type="ARBA" id="ARBA00004137"/>
    </source>
</evidence>
<keyword evidence="6" id="KW-0249">Electron transport</keyword>
<comment type="subcellular location">
    <subcellularLocation>
        <location evidence="1">Mitochondrion inner membrane</location>
        <topology evidence="1">Peripheral membrane protein</topology>
        <orientation evidence="1">Intermembrane side</orientation>
    </subcellularLocation>
</comment>
<evidence type="ECO:0000256" key="7">
    <source>
        <dbReference type="ARBA" id="ARBA00023128"/>
    </source>
</evidence>
<evidence type="ECO:0000313" key="13">
    <source>
        <dbReference type="EMBL" id="KAL0357115.1"/>
    </source>
</evidence>
<keyword evidence="3" id="KW-0813">Transport</keyword>
<dbReference type="InterPro" id="IPR003422">
    <property type="entry name" value="Cyt_b-c1_6"/>
</dbReference>
<name>A0AAW2PPR0_9LAMI</name>
<dbReference type="Pfam" id="PF02320">
    <property type="entry name" value="UCR_hinge"/>
    <property type="match status" value="1"/>
</dbReference>
<dbReference type="InterPro" id="IPR036811">
    <property type="entry name" value="Ubol_cytC_Rdtase_hinge_dom_sf"/>
</dbReference>
<evidence type="ECO:0000256" key="10">
    <source>
        <dbReference type="ARBA" id="ARBA00044364"/>
    </source>
</evidence>
<protein>
    <recommendedName>
        <fullName evidence="11">Complex III subunit VI</fullName>
    </recommendedName>
    <alternativeName>
        <fullName evidence="10">Mitochondrial hinge protein</fullName>
    </alternativeName>
</protein>
<dbReference type="Gene3D" id="1.10.287.20">
    <property type="entry name" value="Ubiquinol-cytochrome C reductase hinge domain"/>
    <property type="match status" value="1"/>
</dbReference>
<keyword evidence="7" id="KW-0496">Mitochondrion</keyword>
<dbReference type="AlphaFoldDB" id="A0AAW2PPR0"/>
<evidence type="ECO:0000256" key="6">
    <source>
        <dbReference type="ARBA" id="ARBA00022982"/>
    </source>
</evidence>
<dbReference type="PANTHER" id="PTHR15336:SF0">
    <property type="entry name" value="CYTOCHROME B-C1 COMPLEX SUBUNIT 6, MITOCHONDRIAL"/>
    <property type="match status" value="1"/>
</dbReference>
<dbReference type="GO" id="GO:0005743">
    <property type="term" value="C:mitochondrial inner membrane"/>
    <property type="evidence" value="ECO:0007669"/>
    <property type="project" value="UniProtKB-SubCell"/>
</dbReference>
<evidence type="ECO:0000259" key="12">
    <source>
        <dbReference type="Pfam" id="PF02320"/>
    </source>
</evidence>
<dbReference type="SUPFAM" id="SSF81531">
    <property type="entry name" value="Non-heme 11 kDa protein of cytochrome bc1 complex (Ubiquinol-cytochrome c reductase)"/>
    <property type="match status" value="1"/>
</dbReference>
<dbReference type="FunFam" id="1.10.287.20:FF:000001">
    <property type="entry name" value="Cytochrome b-c1 complex subunit 6"/>
    <property type="match status" value="1"/>
</dbReference>
<feature type="domain" description="Ubiquinol-cytochrome C reductase hinge" evidence="12">
    <location>
        <begin position="36"/>
        <end position="78"/>
    </location>
</feature>
<keyword evidence="5" id="KW-0999">Mitochondrion inner membrane</keyword>
<evidence type="ECO:0000256" key="2">
    <source>
        <dbReference type="ARBA" id="ARBA00006498"/>
    </source>
</evidence>